<gene>
    <name evidence="1" type="ORF">M421DRAFT_166821</name>
</gene>
<dbReference type="GeneID" id="54345381"/>
<sequence length="101" mass="10734">MLIRQAAASKSSNPPFPACNISPTPLQTTSLLSVCDSQSYCSARRGIAKVSQITCAVNSNRTSFFRPSVTSCARSLSSSAGHTGSSLAEYFQRPMTTLRAL</sequence>
<protein>
    <submittedName>
        <fullName evidence="1">Uncharacterized protein</fullName>
    </submittedName>
</protein>
<proteinExistence type="predicted"/>
<accession>A0A6A5RI81</accession>
<name>A0A6A5RI81_9PLEO</name>
<dbReference type="EMBL" id="ML978970">
    <property type="protein sequence ID" value="KAF1928045.1"/>
    <property type="molecule type" value="Genomic_DNA"/>
</dbReference>
<evidence type="ECO:0000313" key="2">
    <source>
        <dbReference type="Proteomes" id="UP000800082"/>
    </source>
</evidence>
<evidence type="ECO:0000313" key="1">
    <source>
        <dbReference type="EMBL" id="KAF1928045.1"/>
    </source>
</evidence>
<organism evidence="1 2">
    <name type="scientific">Didymella exigua CBS 183.55</name>
    <dbReference type="NCBI Taxonomy" id="1150837"/>
    <lineage>
        <taxon>Eukaryota</taxon>
        <taxon>Fungi</taxon>
        <taxon>Dikarya</taxon>
        <taxon>Ascomycota</taxon>
        <taxon>Pezizomycotina</taxon>
        <taxon>Dothideomycetes</taxon>
        <taxon>Pleosporomycetidae</taxon>
        <taxon>Pleosporales</taxon>
        <taxon>Pleosporineae</taxon>
        <taxon>Didymellaceae</taxon>
        <taxon>Didymella</taxon>
    </lineage>
</organism>
<dbReference type="RefSeq" id="XP_033448297.1">
    <property type="nucleotide sequence ID" value="XM_033587735.1"/>
</dbReference>
<dbReference type="Proteomes" id="UP000800082">
    <property type="component" value="Unassembled WGS sequence"/>
</dbReference>
<dbReference type="AlphaFoldDB" id="A0A6A5RI81"/>
<reference evidence="1" key="1">
    <citation type="journal article" date="2020" name="Stud. Mycol.">
        <title>101 Dothideomycetes genomes: a test case for predicting lifestyles and emergence of pathogens.</title>
        <authorList>
            <person name="Haridas S."/>
            <person name="Albert R."/>
            <person name="Binder M."/>
            <person name="Bloem J."/>
            <person name="Labutti K."/>
            <person name="Salamov A."/>
            <person name="Andreopoulos B."/>
            <person name="Baker S."/>
            <person name="Barry K."/>
            <person name="Bills G."/>
            <person name="Bluhm B."/>
            <person name="Cannon C."/>
            <person name="Castanera R."/>
            <person name="Culley D."/>
            <person name="Daum C."/>
            <person name="Ezra D."/>
            <person name="Gonzalez J."/>
            <person name="Henrissat B."/>
            <person name="Kuo A."/>
            <person name="Liang C."/>
            <person name="Lipzen A."/>
            <person name="Lutzoni F."/>
            <person name="Magnuson J."/>
            <person name="Mondo S."/>
            <person name="Nolan M."/>
            <person name="Ohm R."/>
            <person name="Pangilinan J."/>
            <person name="Park H.-J."/>
            <person name="Ramirez L."/>
            <person name="Alfaro M."/>
            <person name="Sun H."/>
            <person name="Tritt A."/>
            <person name="Yoshinaga Y."/>
            <person name="Zwiers L.-H."/>
            <person name="Turgeon B."/>
            <person name="Goodwin S."/>
            <person name="Spatafora J."/>
            <person name="Crous P."/>
            <person name="Grigoriev I."/>
        </authorList>
    </citation>
    <scope>NUCLEOTIDE SEQUENCE</scope>
    <source>
        <strain evidence="1">CBS 183.55</strain>
    </source>
</reference>
<keyword evidence="2" id="KW-1185">Reference proteome</keyword>